<evidence type="ECO:0000313" key="5">
    <source>
        <dbReference type="EMBL" id="KAH7354016.1"/>
    </source>
</evidence>
<keyword evidence="3 4" id="KW-0539">Nucleus</keyword>
<evidence type="ECO:0000313" key="6">
    <source>
        <dbReference type="Proteomes" id="UP000813385"/>
    </source>
</evidence>
<name>A0A8K0TEL4_9PEZI</name>
<dbReference type="Proteomes" id="UP000813385">
    <property type="component" value="Unassembled WGS sequence"/>
</dbReference>
<dbReference type="AlphaFoldDB" id="A0A8K0TEL4"/>
<dbReference type="InterPro" id="IPR003822">
    <property type="entry name" value="PAH"/>
</dbReference>
<dbReference type="GO" id="GO:0003714">
    <property type="term" value="F:transcription corepressor activity"/>
    <property type="evidence" value="ECO:0007669"/>
    <property type="project" value="InterPro"/>
</dbReference>
<evidence type="ECO:0000256" key="2">
    <source>
        <dbReference type="ARBA" id="ARBA00022491"/>
    </source>
</evidence>
<dbReference type="GO" id="GO:0000785">
    <property type="term" value="C:chromatin"/>
    <property type="evidence" value="ECO:0007669"/>
    <property type="project" value="TreeGrafter"/>
</dbReference>
<dbReference type="InterPro" id="IPR036600">
    <property type="entry name" value="PAH_sf"/>
</dbReference>
<keyword evidence="6" id="KW-1185">Reference proteome</keyword>
<comment type="caution">
    <text evidence="5">The sequence shown here is derived from an EMBL/GenBank/DDBJ whole genome shotgun (WGS) entry which is preliminary data.</text>
</comment>
<keyword evidence="2" id="KW-0678">Repressor</keyword>
<gene>
    <name evidence="5" type="ORF">B0T11DRAFT_331901</name>
</gene>
<accession>A0A8K0TEL4</accession>
<dbReference type="OrthoDB" id="20872at2759"/>
<proteinExistence type="predicted"/>
<dbReference type="EMBL" id="JAGPXD010000005">
    <property type="protein sequence ID" value="KAH7354016.1"/>
    <property type="molecule type" value="Genomic_DNA"/>
</dbReference>
<evidence type="ECO:0000256" key="3">
    <source>
        <dbReference type="ARBA" id="ARBA00023242"/>
    </source>
</evidence>
<evidence type="ECO:0000256" key="4">
    <source>
        <dbReference type="PROSITE-ProRule" id="PRU00810"/>
    </source>
</evidence>
<organism evidence="5 6">
    <name type="scientific">Plectosphaerella cucumerina</name>
    <dbReference type="NCBI Taxonomy" id="40658"/>
    <lineage>
        <taxon>Eukaryota</taxon>
        <taxon>Fungi</taxon>
        <taxon>Dikarya</taxon>
        <taxon>Ascomycota</taxon>
        <taxon>Pezizomycotina</taxon>
        <taxon>Sordariomycetes</taxon>
        <taxon>Hypocreomycetidae</taxon>
        <taxon>Glomerellales</taxon>
        <taxon>Plectosphaerellaceae</taxon>
        <taxon>Plectosphaerella</taxon>
    </lineage>
</organism>
<dbReference type="Gene3D" id="1.20.1160.11">
    <property type="entry name" value="Paired amphipathic helix"/>
    <property type="match status" value="1"/>
</dbReference>
<reference evidence="5" key="1">
    <citation type="journal article" date="2021" name="Nat. Commun.">
        <title>Genetic determinants of endophytism in the Arabidopsis root mycobiome.</title>
        <authorList>
            <person name="Mesny F."/>
            <person name="Miyauchi S."/>
            <person name="Thiergart T."/>
            <person name="Pickel B."/>
            <person name="Atanasova L."/>
            <person name="Karlsson M."/>
            <person name="Huettel B."/>
            <person name="Barry K.W."/>
            <person name="Haridas S."/>
            <person name="Chen C."/>
            <person name="Bauer D."/>
            <person name="Andreopoulos W."/>
            <person name="Pangilinan J."/>
            <person name="LaButti K."/>
            <person name="Riley R."/>
            <person name="Lipzen A."/>
            <person name="Clum A."/>
            <person name="Drula E."/>
            <person name="Henrissat B."/>
            <person name="Kohler A."/>
            <person name="Grigoriev I.V."/>
            <person name="Martin F.M."/>
            <person name="Hacquard S."/>
        </authorList>
    </citation>
    <scope>NUCLEOTIDE SEQUENCE</scope>
    <source>
        <strain evidence="5">MPI-CAGE-AT-0016</strain>
    </source>
</reference>
<dbReference type="GO" id="GO:0000118">
    <property type="term" value="C:histone deacetylase complex"/>
    <property type="evidence" value="ECO:0007669"/>
    <property type="project" value="TreeGrafter"/>
</dbReference>
<dbReference type="Pfam" id="PF02671">
    <property type="entry name" value="PAH"/>
    <property type="match status" value="1"/>
</dbReference>
<dbReference type="PANTHER" id="PTHR12346">
    <property type="entry name" value="SIN3B-RELATED"/>
    <property type="match status" value="1"/>
</dbReference>
<protein>
    <submittedName>
        <fullName evidence="5">Mad1 Sid-Msin3a Pah2 complex</fullName>
    </submittedName>
</protein>
<dbReference type="PROSITE" id="PS51477">
    <property type="entry name" value="PAH"/>
    <property type="match status" value="1"/>
</dbReference>
<comment type="subcellular location">
    <subcellularLocation>
        <location evidence="1 4">Nucleus</location>
    </subcellularLocation>
</comment>
<dbReference type="SUPFAM" id="SSF47762">
    <property type="entry name" value="PAH2 domain"/>
    <property type="match status" value="1"/>
</dbReference>
<dbReference type="PANTHER" id="PTHR12346:SF0">
    <property type="entry name" value="SIN3A, ISOFORM G"/>
    <property type="match status" value="1"/>
</dbReference>
<dbReference type="InterPro" id="IPR039774">
    <property type="entry name" value="Sin3-like"/>
</dbReference>
<evidence type="ECO:0000256" key="1">
    <source>
        <dbReference type="ARBA" id="ARBA00004123"/>
    </source>
</evidence>
<dbReference type="GO" id="GO:0000122">
    <property type="term" value="P:negative regulation of transcription by RNA polymerase II"/>
    <property type="evidence" value="ECO:0007669"/>
    <property type="project" value="TreeGrafter"/>
</dbReference>
<sequence>MATESQMSFSKALAYVDKVKARFQDRPTEYALFLHTMQEHNNRRQTGNELAEEEVVRSTRARLGDIFKSDPDLLEEFEQFVPPNLRKDAL</sequence>